<comment type="caution">
    <text evidence="1">The sequence shown here is derived from an EMBL/GenBank/DDBJ whole genome shotgun (WGS) entry which is preliminary data.</text>
</comment>
<evidence type="ECO:0000313" key="2">
    <source>
        <dbReference type="Proteomes" id="UP001172386"/>
    </source>
</evidence>
<accession>A0ACC3AJU6</accession>
<reference evidence="1" key="1">
    <citation type="submission" date="2022-10" db="EMBL/GenBank/DDBJ databases">
        <title>Culturing micro-colonial fungi from biological soil crusts in the Mojave desert and describing Neophaeococcomyces mojavensis, and introducing the new genera and species Taxawa tesnikishii.</title>
        <authorList>
            <person name="Kurbessoian T."/>
            <person name="Stajich J.E."/>
        </authorList>
    </citation>
    <scope>NUCLEOTIDE SEQUENCE</scope>
    <source>
        <strain evidence="1">JES_112</strain>
    </source>
</reference>
<name>A0ACC3AJU6_9EURO</name>
<keyword evidence="2" id="KW-1185">Reference proteome</keyword>
<dbReference type="EMBL" id="JAPDRQ010000004">
    <property type="protein sequence ID" value="KAJ9664166.1"/>
    <property type="molecule type" value="Genomic_DNA"/>
</dbReference>
<proteinExistence type="predicted"/>
<evidence type="ECO:0000313" key="1">
    <source>
        <dbReference type="EMBL" id="KAJ9664166.1"/>
    </source>
</evidence>
<dbReference type="Proteomes" id="UP001172386">
    <property type="component" value="Unassembled WGS sequence"/>
</dbReference>
<organism evidence="1 2">
    <name type="scientific">Neophaeococcomyces mojaviensis</name>
    <dbReference type="NCBI Taxonomy" id="3383035"/>
    <lineage>
        <taxon>Eukaryota</taxon>
        <taxon>Fungi</taxon>
        <taxon>Dikarya</taxon>
        <taxon>Ascomycota</taxon>
        <taxon>Pezizomycotina</taxon>
        <taxon>Eurotiomycetes</taxon>
        <taxon>Chaetothyriomycetidae</taxon>
        <taxon>Chaetothyriales</taxon>
        <taxon>Chaetothyriales incertae sedis</taxon>
        <taxon>Neophaeococcomyces</taxon>
    </lineage>
</organism>
<sequence>MPTMKSSREMAIASAQRKRPEPTPDDDSESSHSDFEQTTKPSSRATKKARTTNSNKNPPKSANSSTPSTTQPIKLPKAMTCPDSCSPFTKSHWKAIADTDEFWTYVQSMIPGHIWNKRFAVQIKTDVNAKVKEAREAKEARSARNRVGMPGAKKGGPIGLQYEARDGVRRDLVAEDNSDDDDEDGIGFGAAAGLTTKSDQEDAGDEKTTVAQSGLAVGSGWRRKAPSPGTLERIEEQKRIWAEFEAAKAKRETLEKSEEGRAVAAKDVSEKSLKDAGDGKRTLPVDSNGGGDSATTGAAVKRKSDEVIGKESVGVGNAVAKCSKMKAATNSTSGEMKGEWKPNGW</sequence>
<protein>
    <submittedName>
        <fullName evidence="1">Uncharacterized protein</fullName>
    </submittedName>
</protein>
<gene>
    <name evidence="1" type="ORF">H2198_000384</name>
</gene>